<evidence type="ECO:0000313" key="1">
    <source>
        <dbReference type="EMBL" id="MFJ1267872.1"/>
    </source>
</evidence>
<evidence type="ECO:0000313" key="2">
    <source>
        <dbReference type="Proteomes" id="UP001615550"/>
    </source>
</evidence>
<gene>
    <name evidence="1" type="ORF">ACD661_04770</name>
</gene>
<dbReference type="RefSeq" id="WP_400186707.1">
    <property type="nucleotide sequence ID" value="NZ_JBGORX010000001.1"/>
</dbReference>
<reference evidence="1 2" key="1">
    <citation type="submission" date="2024-08" db="EMBL/GenBank/DDBJ databases">
        <title>Draft Genome Sequence of Legionella lytica strain DSB2004, Isolated From a Fire Sprinkler System.</title>
        <authorList>
            <person name="Everhart A.D."/>
            <person name="Kidane D.T."/>
            <person name="Farone A.L."/>
            <person name="Farone M.B."/>
        </authorList>
    </citation>
    <scope>NUCLEOTIDE SEQUENCE [LARGE SCALE GENOMIC DNA]</scope>
    <source>
        <strain evidence="1 2">DSB2004</strain>
    </source>
</reference>
<accession>A0ABW8D6R9</accession>
<comment type="caution">
    <text evidence="1">The sequence shown here is derived from an EMBL/GenBank/DDBJ whole genome shotgun (WGS) entry which is preliminary data.</text>
</comment>
<organism evidence="1 2">
    <name type="scientific">Legionella lytica</name>
    <dbReference type="NCBI Taxonomy" id="96232"/>
    <lineage>
        <taxon>Bacteria</taxon>
        <taxon>Pseudomonadati</taxon>
        <taxon>Pseudomonadota</taxon>
        <taxon>Gammaproteobacteria</taxon>
        <taxon>Legionellales</taxon>
        <taxon>Legionellaceae</taxon>
        <taxon>Legionella</taxon>
    </lineage>
</organism>
<dbReference type="Proteomes" id="UP001615550">
    <property type="component" value="Unassembled WGS sequence"/>
</dbReference>
<keyword evidence="2" id="KW-1185">Reference proteome</keyword>
<dbReference type="EMBL" id="JBGORX010000001">
    <property type="protein sequence ID" value="MFJ1267872.1"/>
    <property type="molecule type" value="Genomic_DNA"/>
</dbReference>
<name>A0ABW8D6R9_9GAMM</name>
<proteinExistence type="predicted"/>
<sequence>MIKPYAERYERYQTLTTLAQIPMGDCLLEKLAEQVAQIDIPKVPYHIN</sequence>
<protein>
    <submittedName>
        <fullName evidence="1">Uncharacterized protein</fullName>
    </submittedName>
</protein>